<dbReference type="SUPFAM" id="SSF50985">
    <property type="entry name" value="RCC1/BLIP-II"/>
    <property type="match status" value="1"/>
</dbReference>
<evidence type="ECO:0000256" key="3">
    <source>
        <dbReference type="SAM" id="Phobius"/>
    </source>
</evidence>
<keyword evidence="3" id="KW-1133">Transmembrane helix</keyword>
<organism evidence="4 5">
    <name type="scientific">Acrasis kona</name>
    <dbReference type="NCBI Taxonomy" id="1008807"/>
    <lineage>
        <taxon>Eukaryota</taxon>
        <taxon>Discoba</taxon>
        <taxon>Heterolobosea</taxon>
        <taxon>Tetramitia</taxon>
        <taxon>Eutetramitia</taxon>
        <taxon>Acrasidae</taxon>
        <taxon>Acrasis</taxon>
    </lineage>
</organism>
<evidence type="ECO:0000256" key="2">
    <source>
        <dbReference type="PROSITE-ProRule" id="PRU00235"/>
    </source>
</evidence>
<dbReference type="PANTHER" id="PTHR22872">
    <property type="entry name" value="BTK-BINDING PROTEIN-RELATED"/>
    <property type="match status" value="1"/>
</dbReference>
<keyword evidence="3" id="KW-0472">Membrane</keyword>
<feature type="transmembrane region" description="Helical" evidence="3">
    <location>
        <begin position="12"/>
        <end position="35"/>
    </location>
</feature>
<keyword evidence="5" id="KW-1185">Reference proteome</keyword>
<feature type="repeat" description="RCC1" evidence="2">
    <location>
        <begin position="297"/>
        <end position="349"/>
    </location>
</feature>
<sequence>MSTSPVANVHRQIMVGFANTAVGFVIVCAFVWIIYQFSRTCYSYAWEAAKIYMRPDEDIPSHPSVVCSIGGTRGPQLGKKFTYKTGGAYLVELEDLYNKNVKRILSATNQSFAITNRGVLYSFGVDNGGELAQNIKNVRREKQSLTGQCIYQPTIVNSVAGKKIIDISHHDGMFVAVSNEGRVFEWGRDLPLQRKYTSNVSLPSKIYKVYRSTESYALTNRGELYRWSGENLLKLWQTQIRLCSFHKDYKLLLKQDGSILIFHPGSTDYRTITELMGQEVKRVECGDGYFLALTESGTVYSWGNNFNYQLGLGDRMNRDFPTLIEGLSNLKVTKVGVTQDDNSYALTEDGDLYMWGRGFMRTFWYLLESDCSLPQKCKFLKDWIVTDISFGESHALVICKLVYVDDVVVGL</sequence>
<keyword evidence="3" id="KW-0812">Transmembrane</keyword>
<proteinExistence type="predicted"/>
<evidence type="ECO:0000313" key="4">
    <source>
        <dbReference type="EMBL" id="KAL0484605.1"/>
    </source>
</evidence>
<keyword evidence="1" id="KW-0677">Repeat</keyword>
<name>A0AAW2Z6Q2_9EUKA</name>
<protein>
    <submittedName>
        <fullName evidence="4">E3 ubiquitin-protein ligase HERC</fullName>
    </submittedName>
</protein>
<comment type="caution">
    <text evidence="4">The sequence shown here is derived from an EMBL/GenBank/DDBJ whole genome shotgun (WGS) entry which is preliminary data.</text>
</comment>
<dbReference type="InterPro" id="IPR051625">
    <property type="entry name" value="Signaling_Regulatory_Domain"/>
</dbReference>
<dbReference type="Pfam" id="PF00415">
    <property type="entry name" value="RCC1"/>
    <property type="match status" value="1"/>
</dbReference>
<evidence type="ECO:0000256" key="1">
    <source>
        <dbReference type="ARBA" id="ARBA00022737"/>
    </source>
</evidence>
<feature type="repeat" description="RCC1" evidence="2">
    <location>
        <begin position="350"/>
        <end position="401"/>
    </location>
</feature>
<dbReference type="InterPro" id="IPR009091">
    <property type="entry name" value="RCC1/BLIP-II"/>
</dbReference>
<gene>
    <name evidence="4" type="ORF">AKO1_003432</name>
</gene>
<evidence type="ECO:0000313" key="5">
    <source>
        <dbReference type="Proteomes" id="UP001431209"/>
    </source>
</evidence>
<dbReference type="Proteomes" id="UP001431209">
    <property type="component" value="Unassembled WGS sequence"/>
</dbReference>
<dbReference type="InterPro" id="IPR000408">
    <property type="entry name" value="Reg_chr_condens"/>
</dbReference>
<reference evidence="4 5" key="1">
    <citation type="submission" date="2024-03" db="EMBL/GenBank/DDBJ databases">
        <title>The Acrasis kona genome and developmental transcriptomes reveal deep origins of eukaryotic multicellular pathways.</title>
        <authorList>
            <person name="Sheikh S."/>
            <person name="Fu C.-J."/>
            <person name="Brown M.W."/>
            <person name="Baldauf S.L."/>
        </authorList>
    </citation>
    <scope>NUCLEOTIDE SEQUENCE [LARGE SCALE GENOMIC DNA]</scope>
    <source>
        <strain evidence="4 5">ATCC MYA-3509</strain>
    </source>
</reference>
<dbReference type="EMBL" id="JAOPGA020001056">
    <property type="protein sequence ID" value="KAL0484605.1"/>
    <property type="molecule type" value="Genomic_DNA"/>
</dbReference>
<dbReference type="PRINTS" id="PR00633">
    <property type="entry name" value="RCCNDNSATION"/>
</dbReference>
<dbReference type="Gene3D" id="2.130.10.30">
    <property type="entry name" value="Regulator of chromosome condensation 1/beta-lactamase-inhibitor protein II"/>
    <property type="match status" value="2"/>
</dbReference>
<dbReference type="AlphaFoldDB" id="A0AAW2Z6Q2"/>
<dbReference type="PROSITE" id="PS50012">
    <property type="entry name" value="RCC1_3"/>
    <property type="match status" value="2"/>
</dbReference>
<accession>A0AAW2Z6Q2</accession>